<dbReference type="PANTHER" id="PTHR14202">
    <property type="entry name" value="60 KDA RIBONUCLEOPROTEIN SSA/RO"/>
    <property type="match status" value="1"/>
</dbReference>
<reference evidence="8 9" key="1">
    <citation type="submission" date="2020-06" db="EMBL/GenBank/DDBJ databases">
        <authorList>
            <consortium name="Wellcome Sanger Institute Data Sharing"/>
        </authorList>
    </citation>
    <scope>NUCLEOTIDE SEQUENCE [LARGE SCALE GENOMIC DNA]</scope>
</reference>
<dbReference type="Pfam" id="PF05731">
    <property type="entry name" value="TROVE"/>
    <property type="match status" value="1"/>
</dbReference>
<evidence type="ECO:0000256" key="2">
    <source>
        <dbReference type="ARBA" id="ARBA00007814"/>
    </source>
</evidence>
<sequence length="544" mass="60292">MCDKAVKTQEALNQHVTGEQAQISVGGHMLDVAAAYRLRRFLCYGSEGATYTSKAPPLAMERALTLIQLIEEGLGCAVVEEIRRFVLEGRAVRPNSALFALALCSQQPDDKTKRAAFRAVKDVCCTPSQIFTLIQYKKELKEGMKCGMWGRALRKAVANWYNNQDPMVLAQSVTKCKHKAGWSHQDLMRLSHMKPANEAVALIIKYITKGWKEVHVAYAEKENPEEVVKVLAYLEAVEKAKHSADEAEVRHLIEEHGLEREQIQTNHLKSKEVWKALLKEMPLATLIQHLGKMTADEILTPGGSDTEAICERILNETILEKTRLHPFSVMVAMENYKRGHSNRGKLKWVPDGAVVQALDKAFYQSLTKVKPTGKRFVVGVDISASLSSIVLGSSVSAVTAAAVMCMVFTRTEADTQVLVFSEGAVVPVTLSPDMSLMQVAAELIKVPAGSTDCALPILWASENEKPVDIFIIFTNNETWFGKANPAEALRSYRQKMSVFSKLVVCGMTTTGLSIADPDDWRMLDICGFDRVAVDIIHNFVLDLI</sequence>
<evidence type="ECO:0000256" key="1">
    <source>
        <dbReference type="ARBA" id="ARBA00004496"/>
    </source>
</evidence>
<dbReference type="InterPro" id="IPR008858">
    <property type="entry name" value="TROVE_dom"/>
</dbReference>
<evidence type="ECO:0000256" key="3">
    <source>
        <dbReference type="ARBA" id="ARBA00022490"/>
    </source>
</evidence>
<dbReference type="InterPro" id="IPR036465">
    <property type="entry name" value="vWFA_dom_sf"/>
</dbReference>
<dbReference type="Ensembl" id="ENSDCDT00010005632.1">
    <property type="protein sequence ID" value="ENSDCDP00010005442.1"/>
    <property type="gene ID" value="ENSDCDG00010002368.1"/>
</dbReference>
<dbReference type="AlphaFoldDB" id="A0AAY4A8Z9"/>
<keyword evidence="6" id="KW-0687">Ribonucleoprotein</keyword>
<dbReference type="InterPro" id="IPR056800">
    <property type="entry name" value="vWA_Ro60"/>
</dbReference>
<evidence type="ECO:0000259" key="7">
    <source>
        <dbReference type="PROSITE" id="PS50988"/>
    </source>
</evidence>
<dbReference type="Gene3D" id="3.40.50.410">
    <property type="entry name" value="von Willebrand factor, type A domain"/>
    <property type="match status" value="1"/>
</dbReference>
<evidence type="ECO:0000256" key="6">
    <source>
        <dbReference type="ARBA" id="ARBA00023274"/>
    </source>
</evidence>
<dbReference type="SUPFAM" id="SSF53300">
    <property type="entry name" value="vWA-like"/>
    <property type="match status" value="1"/>
</dbReference>
<dbReference type="GO" id="GO:0046872">
    <property type="term" value="F:metal ion binding"/>
    <property type="evidence" value="ECO:0007669"/>
    <property type="project" value="UniProtKB-KW"/>
</dbReference>
<dbReference type="GO" id="GO:1990904">
    <property type="term" value="C:ribonucleoprotein complex"/>
    <property type="evidence" value="ECO:0007669"/>
    <property type="project" value="UniProtKB-KW"/>
</dbReference>
<dbReference type="InterPro" id="IPR037214">
    <property type="entry name" value="TROVE_dom_sf"/>
</dbReference>
<dbReference type="FunFam" id="3.40.50.410:FF:000033">
    <property type="entry name" value="60 kDa SS-A/Ro ribonucleoprotein"/>
    <property type="match status" value="1"/>
</dbReference>
<evidence type="ECO:0000313" key="8">
    <source>
        <dbReference type="Ensembl" id="ENSDCDP00010005442.1"/>
    </source>
</evidence>
<feature type="domain" description="TROVE" evidence="7">
    <location>
        <begin position="21"/>
        <end position="374"/>
    </location>
</feature>
<dbReference type="GO" id="GO:0005737">
    <property type="term" value="C:cytoplasm"/>
    <property type="evidence" value="ECO:0007669"/>
    <property type="project" value="UniProtKB-SubCell"/>
</dbReference>
<organism evidence="8 9">
    <name type="scientific">Denticeps clupeoides</name>
    <name type="common">denticle herring</name>
    <dbReference type="NCBI Taxonomy" id="299321"/>
    <lineage>
        <taxon>Eukaryota</taxon>
        <taxon>Metazoa</taxon>
        <taxon>Chordata</taxon>
        <taxon>Craniata</taxon>
        <taxon>Vertebrata</taxon>
        <taxon>Euteleostomi</taxon>
        <taxon>Actinopterygii</taxon>
        <taxon>Neopterygii</taxon>
        <taxon>Teleostei</taxon>
        <taxon>Clupei</taxon>
        <taxon>Clupeiformes</taxon>
        <taxon>Denticipitoidei</taxon>
        <taxon>Denticipitidae</taxon>
        <taxon>Denticeps</taxon>
    </lineage>
</organism>
<comment type="subcellular location">
    <subcellularLocation>
        <location evidence="1">Cytoplasm</location>
    </subcellularLocation>
</comment>
<comment type="similarity">
    <text evidence="2">Belongs to the Ro 60 kDa family.</text>
</comment>
<dbReference type="Pfam" id="PF25045">
    <property type="entry name" value="vWA_Ro60"/>
    <property type="match status" value="1"/>
</dbReference>
<dbReference type="SUPFAM" id="SSF140864">
    <property type="entry name" value="TROVE domain-like"/>
    <property type="match status" value="1"/>
</dbReference>
<evidence type="ECO:0000313" key="9">
    <source>
        <dbReference type="Proteomes" id="UP000694580"/>
    </source>
</evidence>
<dbReference type="PROSITE" id="PS50988">
    <property type="entry name" value="TROVE"/>
    <property type="match status" value="1"/>
</dbReference>
<dbReference type="GeneTree" id="ENSGT00390000006200"/>
<evidence type="ECO:0000256" key="5">
    <source>
        <dbReference type="ARBA" id="ARBA00022884"/>
    </source>
</evidence>
<dbReference type="PANTHER" id="PTHR14202:SF0">
    <property type="entry name" value="RNA-BINDING PROTEIN RO60"/>
    <property type="match status" value="1"/>
</dbReference>
<protein>
    <recommendedName>
        <fullName evidence="7">TROVE domain-containing protein</fullName>
    </recommendedName>
</protein>
<evidence type="ECO:0000256" key="4">
    <source>
        <dbReference type="ARBA" id="ARBA00022723"/>
    </source>
</evidence>
<name>A0AAY4A8Z9_9TELE</name>
<keyword evidence="3" id="KW-0963">Cytoplasm</keyword>
<keyword evidence="5" id="KW-0694">RNA-binding</keyword>
<keyword evidence="9" id="KW-1185">Reference proteome</keyword>
<dbReference type="Proteomes" id="UP000694580">
    <property type="component" value="Chromosome 4"/>
</dbReference>
<dbReference type="InterPro" id="IPR040322">
    <property type="entry name" value="TROVE2"/>
</dbReference>
<gene>
    <name evidence="8" type="primary">RO60</name>
</gene>
<reference evidence="8" key="2">
    <citation type="submission" date="2025-08" db="UniProtKB">
        <authorList>
            <consortium name="Ensembl"/>
        </authorList>
    </citation>
    <scope>IDENTIFICATION</scope>
</reference>
<dbReference type="GO" id="GO:0003723">
    <property type="term" value="F:RNA binding"/>
    <property type="evidence" value="ECO:0007669"/>
    <property type="project" value="UniProtKB-KW"/>
</dbReference>
<reference evidence="8" key="3">
    <citation type="submission" date="2025-09" db="UniProtKB">
        <authorList>
            <consortium name="Ensembl"/>
        </authorList>
    </citation>
    <scope>IDENTIFICATION</scope>
</reference>
<proteinExistence type="inferred from homology"/>
<keyword evidence="4" id="KW-0479">Metal-binding</keyword>
<accession>A0AAY4A8Z9</accession>